<feature type="transmembrane region" description="Helical" evidence="1">
    <location>
        <begin position="18"/>
        <end position="35"/>
    </location>
</feature>
<dbReference type="Proteomes" id="UP000574761">
    <property type="component" value="Unassembled WGS sequence"/>
</dbReference>
<feature type="transmembrane region" description="Helical" evidence="1">
    <location>
        <begin position="109"/>
        <end position="131"/>
    </location>
</feature>
<sequence length="642" mass="71647">MATAPAQDQVAGFLSEQSSFALSLAVGAIVIALYARKRIEEFTRPPKGEEFDFTKMLTMGDIVGRSIFNRSFVLYLIFLEFLYLFMCTAKPVVLLIANDPTGAQAPFQGMAWPFGAALIVVGILPSVPMVAQIEAMLRGLAQRVASIPGEFYARVQRLSRNDIETLVADSPDYRRDMRKFWRIRNLLLSLGFNEDQATLMGRNCIALRLFAGLTIRGERIWSKEEYEKYREIIQVLRPKSDMLENEIETLVSTTLKSPQVREILANSNIEDPAQDLSRETGEKLNRDAEALVRALNDSVDEKDLKAARNYEELVKRWSLLASECETGAKRLSALFAILARNDRETALTIKRGAAPGMLPAAKKPDAVLATLFRLVNDSVPTYPWSNAALLAIGIGFVGCVVPLCIYLYITEVLTQAAKPAVDWGQAIARTDATTIIKSGLITALTVGAMFALTSLIALFLRSLRIEEENWERFTSIWNFPFANYLAIVWWGSLAAFMPLLVSFIIYYYLGPGVNDLDKMTPEIIASDMFFRYILGFVAVAYGISTCIIADFIDEGRTESARYIVYPLIFILTVEVLCLLVNPSYAEQPRAFWHNFVAVACYSLVALKVFQRSFSEIVARSGNSEPREVASREASLVYGGPMI</sequence>
<gene>
    <name evidence="2" type="ORF">GGQ64_002654</name>
</gene>
<dbReference type="AlphaFoldDB" id="A0A7W6GJS9"/>
<dbReference type="RefSeq" id="WP_183804874.1">
    <property type="nucleotide sequence ID" value="NZ_JACIEE010000005.1"/>
</dbReference>
<feature type="transmembrane region" description="Helical" evidence="1">
    <location>
        <begin position="387"/>
        <end position="409"/>
    </location>
</feature>
<feature type="transmembrane region" description="Helical" evidence="1">
    <location>
        <begin position="529"/>
        <end position="552"/>
    </location>
</feature>
<evidence type="ECO:0000313" key="3">
    <source>
        <dbReference type="Proteomes" id="UP000574761"/>
    </source>
</evidence>
<feature type="transmembrane region" description="Helical" evidence="1">
    <location>
        <begin position="440"/>
        <end position="460"/>
    </location>
</feature>
<keyword evidence="3" id="KW-1185">Reference proteome</keyword>
<evidence type="ECO:0000313" key="2">
    <source>
        <dbReference type="EMBL" id="MBB3977448.1"/>
    </source>
</evidence>
<protein>
    <submittedName>
        <fullName evidence="2">Uncharacterized protein</fullName>
    </submittedName>
</protein>
<keyword evidence="1" id="KW-1133">Transmembrane helix</keyword>
<feature type="transmembrane region" description="Helical" evidence="1">
    <location>
        <begin position="564"/>
        <end position="584"/>
    </location>
</feature>
<organism evidence="2 3">
    <name type="scientific">Mycoplana azooxidifex</name>
    <dbReference type="NCBI Taxonomy" id="1636188"/>
    <lineage>
        <taxon>Bacteria</taxon>
        <taxon>Pseudomonadati</taxon>
        <taxon>Pseudomonadota</taxon>
        <taxon>Alphaproteobacteria</taxon>
        <taxon>Hyphomicrobiales</taxon>
        <taxon>Rhizobiaceae</taxon>
        <taxon>Mycoplana</taxon>
    </lineage>
</organism>
<feature type="transmembrane region" description="Helical" evidence="1">
    <location>
        <begin position="72"/>
        <end position="97"/>
    </location>
</feature>
<comment type="caution">
    <text evidence="2">The sequence shown here is derived from an EMBL/GenBank/DDBJ whole genome shotgun (WGS) entry which is preliminary data.</text>
</comment>
<accession>A0A7W6GJS9</accession>
<feature type="transmembrane region" description="Helical" evidence="1">
    <location>
        <begin position="481"/>
        <end position="509"/>
    </location>
</feature>
<keyword evidence="1" id="KW-0472">Membrane</keyword>
<dbReference type="EMBL" id="JACIEE010000005">
    <property type="protein sequence ID" value="MBB3977448.1"/>
    <property type="molecule type" value="Genomic_DNA"/>
</dbReference>
<reference evidence="2 3" key="1">
    <citation type="submission" date="2020-08" db="EMBL/GenBank/DDBJ databases">
        <title>Genomic Encyclopedia of Type Strains, Phase IV (KMG-IV): sequencing the most valuable type-strain genomes for metagenomic binning, comparative biology and taxonomic classification.</title>
        <authorList>
            <person name="Goeker M."/>
        </authorList>
    </citation>
    <scope>NUCLEOTIDE SEQUENCE [LARGE SCALE GENOMIC DNA]</scope>
    <source>
        <strain evidence="2 3">DSM 100211</strain>
    </source>
</reference>
<feature type="transmembrane region" description="Helical" evidence="1">
    <location>
        <begin position="590"/>
        <end position="609"/>
    </location>
</feature>
<evidence type="ECO:0000256" key="1">
    <source>
        <dbReference type="SAM" id="Phobius"/>
    </source>
</evidence>
<keyword evidence="1" id="KW-0812">Transmembrane</keyword>
<proteinExistence type="predicted"/>
<name>A0A7W6GJS9_9HYPH</name>